<proteinExistence type="predicted"/>
<name>A0AAW0A5V6_9AGAR</name>
<keyword evidence="2" id="KW-1185">Reference proteome</keyword>
<evidence type="ECO:0000313" key="2">
    <source>
        <dbReference type="Proteomes" id="UP001362999"/>
    </source>
</evidence>
<reference evidence="1 2" key="1">
    <citation type="journal article" date="2024" name="J Genomics">
        <title>Draft genome sequencing and assembly of Favolaschia claudopus CIRM-BRFM 2984 isolated from oak limbs.</title>
        <authorList>
            <person name="Navarro D."/>
            <person name="Drula E."/>
            <person name="Chaduli D."/>
            <person name="Cazenave R."/>
            <person name="Ahrendt S."/>
            <person name="Wang J."/>
            <person name="Lipzen A."/>
            <person name="Daum C."/>
            <person name="Barry K."/>
            <person name="Grigoriev I.V."/>
            <person name="Favel A."/>
            <person name="Rosso M.N."/>
            <person name="Martin F."/>
        </authorList>
    </citation>
    <scope>NUCLEOTIDE SEQUENCE [LARGE SCALE GENOMIC DNA]</scope>
    <source>
        <strain evidence="1 2">CIRM-BRFM 2984</strain>
    </source>
</reference>
<evidence type="ECO:0000313" key="1">
    <source>
        <dbReference type="EMBL" id="KAK7001539.1"/>
    </source>
</evidence>
<accession>A0AAW0A5V6</accession>
<gene>
    <name evidence="1" type="ORF">R3P38DRAFT_3049636</name>
</gene>
<sequence>MLPDEIISEILSPALNVSDERFAATERISPFATYSVSSSAYLLVCKAWLRVATPLLYRVVVLRSTSQANALEETLQDHPELGRFIKKLRVEGGYGPAMHTILQAAPNIQDLFVSLSIWSTDRTAGLRNGLALLNPRRVIIDDPSARDPPHNKQLDNLMQTLWACIRTWDNLKIFSMPYGFGSEEWRSVRARNFISSLEECASVHTIQLTGYFSKFHEFLRLLPDISSLEIVEFTDSTLRPAINRIPELKALAQFKPNLVFQPTPSTTKISIPTRPIASSFIPMSSVSEETRESIWSRIFFFALSIDEPCISTPVYSRRPCILRVSKLFYRIALPHLYHSLHLTPKNAVGVATQLQHHKDKDNDTQIRLGPYIHSIRSFHAPTVSLLAILSHAPNLRFLLVSEWGEEFQRGVESLPFPALHTLILPPYLRDPTSFLLFLKTGGGTLRRLLLPEDLDKDTPPILDLCPNLVQLEFRGEYDVSQTAVKNEHRALRSISAMRMPPKLTNLDVDKFPALKEIRLRHLEWPTTERELAKNNCVAIAESLAEMGVAVIGLSGRPWVTRVRRGRRVEGG</sequence>
<dbReference type="AlphaFoldDB" id="A0AAW0A5V6"/>
<comment type="caution">
    <text evidence="1">The sequence shown here is derived from an EMBL/GenBank/DDBJ whole genome shotgun (WGS) entry which is preliminary data.</text>
</comment>
<organism evidence="1 2">
    <name type="scientific">Favolaschia claudopus</name>
    <dbReference type="NCBI Taxonomy" id="2862362"/>
    <lineage>
        <taxon>Eukaryota</taxon>
        <taxon>Fungi</taxon>
        <taxon>Dikarya</taxon>
        <taxon>Basidiomycota</taxon>
        <taxon>Agaricomycotina</taxon>
        <taxon>Agaricomycetes</taxon>
        <taxon>Agaricomycetidae</taxon>
        <taxon>Agaricales</taxon>
        <taxon>Marasmiineae</taxon>
        <taxon>Mycenaceae</taxon>
        <taxon>Favolaschia</taxon>
    </lineage>
</organism>
<protein>
    <submittedName>
        <fullName evidence="1">F-box domain-containing protein</fullName>
    </submittedName>
</protein>
<dbReference type="Proteomes" id="UP001362999">
    <property type="component" value="Unassembled WGS sequence"/>
</dbReference>
<dbReference type="EMBL" id="JAWWNJ010000083">
    <property type="protein sequence ID" value="KAK7001539.1"/>
    <property type="molecule type" value="Genomic_DNA"/>
</dbReference>